<dbReference type="STRING" id="1294263.JCM21531_1000"/>
<dbReference type="Pfam" id="PF02801">
    <property type="entry name" value="Ketoacyl-synt_C"/>
    <property type="match status" value="1"/>
</dbReference>
<dbReference type="InterPro" id="IPR023213">
    <property type="entry name" value="CAT-like_dom_sf"/>
</dbReference>
<dbReference type="Gene3D" id="2.30.38.10">
    <property type="entry name" value="Luciferase, Domain 3"/>
    <property type="match status" value="1"/>
</dbReference>
<feature type="domain" description="Carrier" evidence="5">
    <location>
        <begin position="61"/>
        <end position="136"/>
    </location>
</feature>
<name>W4V2B7_9FIRM</name>
<keyword evidence="3" id="KW-0597">Phosphoprotein</keyword>
<dbReference type="CDD" id="cd05930">
    <property type="entry name" value="A_NRPS"/>
    <property type="match status" value="1"/>
</dbReference>
<organism evidence="7 8">
    <name type="scientific">Acetivibrio straminisolvens JCM 21531</name>
    <dbReference type="NCBI Taxonomy" id="1294263"/>
    <lineage>
        <taxon>Bacteria</taxon>
        <taxon>Bacillati</taxon>
        <taxon>Bacillota</taxon>
        <taxon>Clostridia</taxon>
        <taxon>Eubacteriales</taxon>
        <taxon>Oscillospiraceae</taxon>
        <taxon>Acetivibrio</taxon>
    </lineage>
</organism>
<dbReference type="SMART" id="SM00823">
    <property type="entry name" value="PKS_PP"/>
    <property type="match status" value="1"/>
</dbReference>
<comment type="cofactor">
    <cofactor evidence="1">
        <name>pantetheine 4'-phosphate</name>
        <dbReference type="ChEBI" id="CHEBI:47942"/>
    </cofactor>
</comment>
<evidence type="ECO:0000256" key="3">
    <source>
        <dbReference type="ARBA" id="ARBA00022553"/>
    </source>
</evidence>
<evidence type="ECO:0000259" key="5">
    <source>
        <dbReference type="PROSITE" id="PS50075"/>
    </source>
</evidence>
<evidence type="ECO:0000256" key="1">
    <source>
        <dbReference type="ARBA" id="ARBA00001957"/>
    </source>
</evidence>
<dbReference type="Gene3D" id="3.30.559.10">
    <property type="entry name" value="Chloramphenicol acetyltransferase-like domain"/>
    <property type="match status" value="1"/>
</dbReference>
<comment type="caution">
    <text evidence="7">The sequence shown here is derived from an EMBL/GenBank/DDBJ whole genome shotgun (WGS) entry which is preliminary data.</text>
</comment>
<dbReference type="InterPro" id="IPR036736">
    <property type="entry name" value="ACP-like_sf"/>
</dbReference>
<keyword evidence="2" id="KW-0596">Phosphopantetheine</keyword>
<dbReference type="Pfam" id="PF00668">
    <property type="entry name" value="Condensation"/>
    <property type="match status" value="1"/>
</dbReference>
<gene>
    <name evidence="7" type="ORF">JCM21531_1000</name>
</gene>
<dbReference type="PANTHER" id="PTHR45527:SF1">
    <property type="entry name" value="FATTY ACID SYNTHASE"/>
    <property type="match status" value="1"/>
</dbReference>
<dbReference type="InterPro" id="IPR001242">
    <property type="entry name" value="Condensation_dom"/>
</dbReference>
<dbReference type="Pfam" id="PF00501">
    <property type="entry name" value="AMP-binding"/>
    <property type="match status" value="1"/>
</dbReference>
<dbReference type="PROSITE" id="PS00455">
    <property type="entry name" value="AMP_BINDING"/>
    <property type="match status" value="1"/>
</dbReference>
<proteinExistence type="predicted"/>
<evidence type="ECO:0000259" key="6">
    <source>
        <dbReference type="PROSITE" id="PS52004"/>
    </source>
</evidence>
<dbReference type="InterPro" id="IPR016039">
    <property type="entry name" value="Thiolase-like"/>
</dbReference>
<accession>W4V2B7</accession>
<feature type="domain" description="Carrier" evidence="5">
    <location>
        <begin position="1108"/>
        <end position="1183"/>
    </location>
</feature>
<dbReference type="GO" id="GO:0006633">
    <property type="term" value="P:fatty acid biosynthetic process"/>
    <property type="evidence" value="ECO:0007669"/>
    <property type="project" value="InterPro"/>
</dbReference>
<dbReference type="PROSITE" id="PS00606">
    <property type="entry name" value="KS3_1"/>
    <property type="match status" value="1"/>
</dbReference>
<dbReference type="CDD" id="cd19531">
    <property type="entry name" value="LCL_NRPS-like"/>
    <property type="match status" value="1"/>
</dbReference>
<sequence>MKGDSVRKRVSLPAYVFDKIPFPIEVKMDQMSEAYQEAAVGRVQDTAEYVLPALLSSVNSGDGSELENAVIEAYKSIFGFDAIDSNQDFFEMGGDSLKAVSLSATLKKMLGVKVEIKDIFAQNTPAKLAAFIRENNASIETDTSIRPAEKADYYPLSSSQRRMYTFYLMDKKSLAYNLYSATLIEGELEKERTEEAVRKLILRHESLRTSFHVIDGQIVQKLNDIAELPIAYSERKYETEEDLNAILKDFVKPFDLSKAPLFRIELVKVGENRQLLLFDIHHIIADGTAVEILTRDFNTLYFGELEPLKIHYKDYAIWQNNYMQSEEMKKKKEFWLNHLSGEIPKLEMPTDFERPHITSFKGGRVEFYIDKELTEKIGELSRKFGATNFMTMLSAWYVLLAKYSGQEEIIVGTPVSGRTRDEIRETVGMFVNMLAIRSFPSLDKKYDEFLNEVKENTFEALKNQDYQFDTLVEHMDIKRELNRNPVFDVSFDYHNMETFDLEVEGLKFIPCQVPIESVSLDLLLTCNEENNGLACFIDYSTSLFKRETIERMAQHYINILCAITKSQDIELGQIDMLTEWDRELIFGQFKKTSLPIEDDVLIQEMFERNAKNLPDKVALVLSDGREITYRELNHRANILAWKLIDMGIKEDTMVGIIPERDENLIVAMLGILKAGGAYVPIDPKFPADRISHMVSQSNINVLICPEKYRNLVDINAQAIDLSKLEADLDVVADPPKRANKDNLAYVIFTSGSTGTPKGVMVKHEGVVNLISDHIARGIFSGEDDRIICMATPSFDIFVFESLLPLCTGHSIYMADETEYLDSSLLGDKIVQYKVTHIQSPVSKLRAMVENPNFGQALSQLKVIVAGGENYPVSLMKHLQKHTNARLYNMYGPTETTVTATVKDLTDSKSVTIGEAIANTQLFVISEKGMLQPVGVYGELCIAGRGLSKGYINNPEETANRFVKLPEDSSIDIYRTGDCARMLDTGEFELKGRLDSQVKIRGYRIELGEIENIAMQNPNVSYAVAKAFAAENGNSHLALFYCDKEENGEENKSSETLKDWLMKKLPNYMMPTHIIKLDKMPLLPNGKVNKRALTLPEEEVSEENKKASMPMKRIEKEIIKIWKDMLGVQHITVKDNFFDIGGTSYTLMLVNNRLNELLGYTVPLMQLFENPTVELLAKSFNISENSPLLLEEDEIEATDDSEDIAVIGMYGRFPGADGVEELWNNIVAGKECLREFSDEELKQSGIPEEEINDPNYVRRKGYLEGVEYFDADFFNYSRKEANTMDPQIRLLHMCVWNALENAGYNPFEYSGKIGLFAGSGANISWLARYFGKHNNAVNSFEVMTLNDKDFVTTKVSYKLNLKGPSVNVQTACSTSLVAIHQAVKYLQCGEADIAVAGGVSISYPRKEGYLWHEGMIFSKDGHCRPFSENASGTVSGNGCAIVVLKKLDRAIKDNDHIYAVIKGSAINNDGIEKIGYTAPSISGQRDVIEKALKKAKIKPEEIQYVEATVPVQPWEIL</sequence>
<dbReference type="SUPFAM" id="SSF52777">
    <property type="entry name" value="CoA-dependent acyltransferases"/>
    <property type="match status" value="2"/>
</dbReference>
<dbReference type="SMART" id="SM00825">
    <property type="entry name" value="PKS_KS"/>
    <property type="match status" value="1"/>
</dbReference>
<dbReference type="Pfam" id="PF00550">
    <property type="entry name" value="PP-binding"/>
    <property type="match status" value="2"/>
</dbReference>
<dbReference type="InterPro" id="IPR000873">
    <property type="entry name" value="AMP-dep_synth/lig_dom"/>
</dbReference>
<dbReference type="GO" id="GO:0044550">
    <property type="term" value="P:secondary metabolite biosynthetic process"/>
    <property type="evidence" value="ECO:0007669"/>
    <property type="project" value="TreeGrafter"/>
</dbReference>
<dbReference type="InterPro" id="IPR020845">
    <property type="entry name" value="AMP-binding_CS"/>
</dbReference>
<dbReference type="GO" id="GO:0031177">
    <property type="term" value="F:phosphopantetheine binding"/>
    <property type="evidence" value="ECO:0007669"/>
    <property type="project" value="InterPro"/>
</dbReference>
<dbReference type="InterPro" id="IPR020806">
    <property type="entry name" value="PKS_PP-bd"/>
</dbReference>
<reference evidence="7" key="1">
    <citation type="journal article" date="2014" name="Genome Announc.">
        <title>Draft Genome Sequence of Clostridium straminisolvens Strain JCM 21531T, Isolated from a Cellulose-Degrading Bacterial Community.</title>
        <authorList>
            <person name="Yuki M."/>
            <person name="Oshima K."/>
            <person name="Suda W."/>
            <person name="Sakamoto M."/>
            <person name="Kitamura K."/>
            <person name="Iida T."/>
            <person name="Hattori M."/>
            <person name="Ohkuma M."/>
        </authorList>
    </citation>
    <scope>NUCLEOTIDE SEQUENCE [LARGE SCALE GENOMIC DNA]</scope>
    <source>
        <strain evidence="7">JCM 21531</strain>
    </source>
</reference>
<evidence type="ECO:0000256" key="4">
    <source>
        <dbReference type="ARBA" id="ARBA00022679"/>
    </source>
</evidence>
<dbReference type="Gene3D" id="1.10.1200.10">
    <property type="entry name" value="ACP-like"/>
    <property type="match status" value="2"/>
</dbReference>
<dbReference type="SUPFAM" id="SSF47336">
    <property type="entry name" value="ACP-like"/>
    <property type="match status" value="2"/>
</dbReference>
<dbReference type="InterPro" id="IPR014030">
    <property type="entry name" value="Ketoacyl_synth_N"/>
</dbReference>
<dbReference type="PROSITE" id="PS52004">
    <property type="entry name" value="KS3_2"/>
    <property type="match status" value="1"/>
</dbReference>
<dbReference type="Gene3D" id="3.40.50.980">
    <property type="match status" value="2"/>
</dbReference>
<dbReference type="GO" id="GO:0005737">
    <property type="term" value="C:cytoplasm"/>
    <property type="evidence" value="ECO:0007669"/>
    <property type="project" value="TreeGrafter"/>
</dbReference>
<keyword evidence="8" id="KW-1185">Reference proteome</keyword>
<evidence type="ECO:0000313" key="8">
    <source>
        <dbReference type="Proteomes" id="UP000019109"/>
    </source>
</evidence>
<dbReference type="InterPro" id="IPR018201">
    <property type="entry name" value="Ketoacyl_synth_AS"/>
</dbReference>
<dbReference type="Pfam" id="PF00109">
    <property type="entry name" value="ketoacyl-synt"/>
    <property type="match status" value="1"/>
</dbReference>
<evidence type="ECO:0000313" key="7">
    <source>
        <dbReference type="EMBL" id="GAE87615.1"/>
    </source>
</evidence>
<dbReference type="PANTHER" id="PTHR45527">
    <property type="entry name" value="NONRIBOSOMAL PEPTIDE SYNTHETASE"/>
    <property type="match status" value="1"/>
</dbReference>
<dbReference type="EMBL" id="BAVR01000008">
    <property type="protein sequence ID" value="GAE87615.1"/>
    <property type="molecule type" value="Genomic_DNA"/>
</dbReference>
<dbReference type="InterPro" id="IPR014031">
    <property type="entry name" value="Ketoacyl_synth_C"/>
</dbReference>
<keyword evidence="4" id="KW-0808">Transferase</keyword>
<dbReference type="GO" id="GO:0004315">
    <property type="term" value="F:3-oxoacyl-[acyl-carrier-protein] synthase activity"/>
    <property type="evidence" value="ECO:0007669"/>
    <property type="project" value="InterPro"/>
</dbReference>
<feature type="domain" description="Ketosynthase family 3 (KS3)" evidence="6">
    <location>
        <begin position="1200"/>
        <end position="1516"/>
    </location>
</feature>
<dbReference type="PROSITE" id="PS50075">
    <property type="entry name" value="CARRIER"/>
    <property type="match status" value="2"/>
</dbReference>
<dbReference type="CDD" id="cd00833">
    <property type="entry name" value="PKS"/>
    <property type="match status" value="1"/>
</dbReference>
<dbReference type="Gene3D" id="3.30.559.30">
    <property type="entry name" value="Nonribosomal peptide synthetase, condensation domain"/>
    <property type="match status" value="1"/>
</dbReference>
<dbReference type="FunFam" id="3.40.50.980:FF:000001">
    <property type="entry name" value="Non-ribosomal peptide synthetase"/>
    <property type="match status" value="1"/>
</dbReference>
<dbReference type="Gene3D" id="3.30.300.30">
    <property type="match status" value="1"/>
</dbReference>
<dbReference type="NCBIfam" id="TIGR01733">
    <property type="entry name" value="AA-adenyl-dom"/>
    <property type="match status" value="1"/>
</dbReference>
<dbReference type="InterPro" id="IPR010071">
    <property type="entry name" value="AA_adenyl_dom"/>
</dbReference>
<dbReference type="GO" id="GO:0016874">
    <property type="term" value="F:ligase activity"/>
    <property type="evidence" value="ECO:0007669"/>
    <property type="project" value="UniProtKB-KW"/>
</dbReference>
<evidence type="ECO:0000256" key="2">
    <source>
        <dbReference type="ARBA" id="ARBA00022450"/>
    </source>
</evidence>
<dbReference type="InterPro" id="IPR045851">
    <property type="entry name" value="AMP-bd_C_sf"/>
</dbReference>
<dbReference type="SUPFAM" id="SSF53901">
    <property type="entry name" value="Thiolase-like"/>
    <property type="match status" value="2"/>
</dbReference>
<dbReference type="Gene3D" id="3.40.47.10">
    <property type="match status" value="1"/>
</dbReference>
<dbReference type="InterPro" id="IPR020841">
    <property type="entry name" value="PKS_Beta-ketoAc_synthase_dom"/>
</dbReference>
<dbReference type="GO" id="GO:0043041">
    <property type="term" value="P:amino acid activation for nonribosomal peptide biosynthetic process"/>
    <property type="evidence" value="ECO:0007669"/>
    <property type="project" value="TreeGrafter"/>
</dbReference>
<protein>
    <submittedName>
        <fullName evidence="7">Long-chain-fatty-acid-CoA ligase</fullName>
    </submittedName>
</protein>
<dbReference type="SUPFAM" id="SSF56801">
    <property type="entry name" value="Acetyl-CoA synthetase-like"/>
    <property type="match status" value="1"/>
</dbReference>
<dbReference type="Proteomes" id="UP000019109">
    <property type="component" value="Unassembled WGS sequence"/>
</dbReference>
<keyword evidence="7" id="KW-0436">Ligase</keyword>
<dbReference type="InterPro" id="IPR009081">
    <property type="entry name" value="PP-bd_ACP"/>
</dbReference>